<dbReference type="InterPro" id="IPR030678">
    <property type="entry name" value="Peptide/Ni-bd"/>
</dbReference>
<feature type="domain" description="Solute-binding protein family 5" evidence="5">
    <location>
        <begin position="83"/>
        <end position="464"/>
    </location>
</feature>
<dbReference type="Gene3D" id="3.40.190.10">
    <property type="entry name" value="Periplasmic binding protein-like II"/>
    <property type="match status" value="1"/>
</dbReference>
<evidence type="ECO:0000259" key="5">
    <source>
        <dbReference type="Pfam" id="PF00496"/>
    </source>
</evidence>
<gene>
    <name evidence="6" type="ORF">NOR51B_188</name>
</gene>
<dbReference type="Pfam" id="PF00496">
    <property type="entry name" value="SBP_bac_5"/>
    <property type="match status" value="1"/>
</dbReference>
<comment type="subcellular location">
    <subcellularLocation>
        <location evidence="1">Cell envelope</location>
    </subcellularLocation>
</comment>
<sequence>MKHTYRKCTHLLAGVSALIVVSLVGCGVGESNVVIGNREGILHLGNASEPTGLDPHVVTTTDASRILGALFEGLVTRNPWTLEPEPGVAERWEISTDGLIYTFHINPKAVWSNGEPITASDYVWTWKRALHPKTGNRNAYLLYVIDNAEAFATGAIDDFGEVGVKALEEAILQVTLRGPTPHFLVQLMHHSSYALHPETILKHGEMTDRFTQWTRPENFVGNGPFILEEWAMNRYIKVGKSPTYWDRDKVSLNGVVFYPIEDDNIEERMFRVDQLHRTFTLPLDKIPAYSTMPDTPFRTAPYLGSYFYVVNNLRAPTDDVRVRKALALAVDREKIARTIMYDSVIPAYGVVPPFIPHYTPPAPFAFNPERARELLAEAGYPDGEGWPGLEITYNTSEAHRKIAIAIQQMWKKNLGVEITLANQEWKVYVETVNQKDYQVARMGWIGDVYPSSFLELFLTDGGNNDSGYSDPRFDDLLISKGGQSVTREERYRYMQQAEALLMDAMPIIPIYSYTTRLLQHPSVEGMPLNVTQSINLKYAELVPGRTLPDSIR</sequence>
<dbReference type="PIRSF" id="PIRSF002741">
    <property type="entry name" value="MppA"/>
    <property type="match status" value="1"/>
</dbReference>
<dbReference type="RefSeq" id="WP_009018999.1">
    <property type="nucleotide sequence ID" value="NZ_DS999411.1"/>
</dbReference>
<dbReference type="GO" id="GO:0043190">
    <property type="term" value="C:ATP-binding cassette (ABC) transporter complex"/>
    <property type="evidence" value="ECO:0007669"/>
    <property type="project" value="InterPro"/>
</dbReference>
<dbReference type="PANTHER" id="PTHR30290:SF10">
    <property type="entry name" value="PERIPLASMIC OLIGOPEPTIDE-BINDING PROTEIN-RELATED"/>
    <property type="match status" value="1"/>
</dbReference>
<dbReference type="FunFam" id="3.10.105.10:FF:000001">
    <property type="entry name" value="Oligopeptide ABC transporter, oligopeptide-binding protein"/>
    <property type="match status" value="1"/>
</dbReference>
<accession>B8KXN0</accession>
<dbReference type="InterPro" id="IPR000914">
    <property type="entry name" value="SBP_5_dom"/>
</dbReference>
<comment type="similarity">
    <text evidence="2">Belongs to the bacterial solute-binding protein 5 family.</text>
</comment>
<protein>
    <submittedName>
        <fullName evidence="6">Oligopeptide ABC transporter periplasmic oligopeptide-binding protein</fullName>
    </submittedName>
</protein>
<dbReference type="EMBL" id="DS999411">
    <property type="protein sequence ID" value="EED34251.1"/>
    <property type="molecule type" value="Genomic_DNA"/>
</dbReference>
<dbReference type="GO" id="GO:1904680">
    <property type="term" value="F:peptide transmembrane transporter activity"/>
    <property type="evidence" value="ECO:0007669"/>
    <property type="project" value="TreeGrafter"/>
</dbReference>
<keyword evidence="4" id="KW-0732">Signal</keyword>
<dbReference type="OrthoDB" id="9801912at2"/>
<dbReference type="Proteomes" id="UP000004699">
    <property type="component" value="Unassembled WGS sequence"/>
</dbReference>
<evidence type="ECO:0000313" key="6">
    <source>
        <dbReference type="EMBL" id="EED34251.1"/>
    </source>
</evidence>
<dbReference type="HOGENOM" id="CLU_017028_0_3_6"/>
<evidence type="ECO:0000256" key="3">
    <source>
        <dbReference type="ARBA" id="ARBA00022448"/>
    </source>
</evidence>
<dbReference type="AlphaFoldDB" id="B8KXN0"/>
<reference evidence="7" key="1">
    <citation type="journal article" date="2013" name="BMC Microbiol.">
        <title>Taxonomy and evolution of bacteriochlorophyll a-containing members of the OM60/NOR5 clade of marine gammaproteobacteria: description of Luminiphilus syltensis gen. nov., sp. nov., reclassification of Haliea rubra as Pseudohaliea rubra gen. nov., comb. nov., and emendation of Chromatocurvus halotolerans.</title>
        <authorList>
            <person name="Spring S."/>
            <person name="Riedel T."/>
            <person name="Sproer C."/>
            <person name="Yan S."/>
            <person name="Harder J."/>
            <person name="Fuchs B.M."/>
        </authorList>
    </citation>
    <scope>NUCLEOTIDE SEQUENCE [LARGE SCALE GENOMIC DNA]</scope>
    <source>
        <strain evidence="7">NOR51-B</strain>
    </source>
</reference>
<evidence type="ECO:0000256" key="2">
    <source>
        <dbReference type="ARBA" id="ARBA00005695"/>
    </source>
</evidence>
<name>B8KXN0_9GAMM</name>
<dbReference type="InterPro" id="IPR039424">
    <property type="entry name" value="SBP_5"/>
</dbReference>
<evidence type="ECO:0000256" key="1">
    <source>
        <dbReference type="ARBA" id="ARBA00004196"/>
    </source>
</evidence>
<dbReference type="PROSITE" id="PS51257">
    <property type="entry name" value="PROKAR_LIPOPROTEIN"/>
    <property type="match status" value="1"/>
</dbReference>
<dbReference type="GO" id="GO:0015833">
    <property type="term" value="P:peptide transport"/>
    <property type="evidence" value="ECO:0007669"/>
    <property type="project" value="TreeGrafter"/>
</dbReference>
<evidence type="ECO:0000256" key="4">
    <source>
        <dbReference type="ARBA" id="ARBA00022729"/>
    </source>
</evidence>
<evidence type="ECO:0000313" key="7">
    <source>
        <dbReference type="Proteomes" id="UP000004699"/>
    </source>
</evidence>
<dbReference type="eggNOG" id="COG4166">
    <property type="taxonomic scope" value="Bacteria"/>
</dbReference>
<dbReference type="STRING" id="565045.NOR51B_188"/>
<dbReference type="Gene3D" id="3.90.76.10">
    <property type="entry name" value="Dipeptide-binding Protein, Domain 1"/>
    <property type="match status" value="1"/>
</dbReference>
<dbReference type="PANTHER" id="PTHR30290">
    <property type="entry name" value="PERIPLASMIC BINDING COMPONENT OF ABC TRANSPORTER"/>
    <property type="match status" value="1"/>
</dbReference>
<dbReference type="Gene3D" id="3.10.105.10">
    <property type="entry name" value="Dipeptide-binding Protein, Domain 3"/>
    <property type="match status" value="1"/>
</dbReference>
<dbReference type="GO" id="GO:0030288">
    <property type="term" value="C:outer membrane-bounded periplasmic space"/>
    <property type="evidence" value="ECO:0007669"/>
    <property type="project" value="UniProtKB-ARBA"/>
</dbReference>
<dbReference type="SUPFAM" id="SSF53850">
    <property type="entry name" value="Periplasmic binding protein-like II"/>
    <property type="match status" value="1"/>
</dbReference>
<keyword evidence="3" id="KW-0813">Transport</keyword>
<keyword evidence="7" id="KW-1185">Reference proteome</keyword>
<dbReference type="FunFam" id="3.90.76.10:FF:000001">
    <property type="entry name" value="Oligopeptide ABC transporter substrate-binding protein"/>
    <property type="match status" value="1"/>
</dbReference>
<proteinExistence type="inferred from homology"/>
<organism evidence="6 7">
    <name type="scientific">Luminiphilus syltensis NOR5-1B</name>
    <dbReference type="NCBI Taxonomy" id="565045"/>
    <lineage>
        <taxon>Bacteria</taxon>
        <taxon>Pseudomonadati</taxon>
        <taxon>Pseudomonadota</taxon>
        <taxon>Gammaproteobacteria</taxon>
        <taxon>Cellvibrionales</taxon>
        <taxon>Halieaceae</taxon>
        <taxon>Luminiphilus</taxon>
    </lineage>
</organism>
<dbReference type="CDD" id="cd08504">
    <property type="entry name" value="PBP2_OppA"/>
    <property type="match status" value="1"/>
</dbReference>